<comment type="caution">
    <text evidence="1">The sequence shown here is derived from an EMBL/GenBank/DDBJ whole genome shotgun (WGS) entry which is preliminary data.</text>
</comment>
<evidence type="ECO:0000313" key="1">
    <source>
        <dbReference type="EMBL" id="KAK7494194.1"/>
    </source>
</evidence>
<dbReference type="EMBL" id="JACVVK020000085">
    <property type="protein sequence ID" value="KAK7494194.1"/>
    <property type="molecule type" value="Genomic_DNA"/>
</dbReference>
<name>A0ABD0L439_9CAEN</name>
<dbReference type="AlphaFoldDB" id="A0ABD0L439"/>
<evidence type="ECO:0000313" key="2">
    <source>
        <dbReference type="Proteomes" id="UP001519460"/>
    </source>
</evidence>
<sequence>MKAPRRPTRGTPKATIVPFATLLYNALIGRTKRVGHTENPRRRFKEYMRESRKYRGRKTWQVSPSKNRKRDEQLLLTLGVNRFNKQRRSNAPRKPGFVYGMI</sequence>
<proteinExistence type="predicted"/>
<reference evidence="1 2" key="1">
    <citation type="journal article" date="2023" name="Sci. Data">
        <title>Genome assembly of the Korean intertidal mud-creeper Batillaria attramentaria.</title>
        <authorList>
            <person name="Patra A.K."/>
            <person name="Ho P.T."/>
            <person name="Jun S."/>
            <person name="Lee S.J."/>
            <person name="Kim Y."/>
            <person name="Won Y.J."/>
        </authorList>
    </citation>
    <scope>NUCLEOTIDE SEQUENCE [LARGE SCALE GENOMIC DNA]</scope>
    <source>
        <strain evidence="1">Wonlab-2016</strain>
    </source>
</reference>
<keyword evidence="2" id="KW-1185">Reference proteome</keyword>
<protein>
    <submittedName>
        <fullName evidence="1">Uncharacterized protein</fullName>
    </submittedName>
</protein>
<organism evidence="1 2">
    <name type="scientific">Batillaria attramentaria</name>
    <dbReference type="NCBI Taxonomy" id="370345"/>
    <lineage>
        <taxon>Eukaryota</taxon>
        <taxon>Metazoa</taxon>
        <taxon>Spiralia</taxon>
        <taxon>Lophotrochozoa</taxon>
        <taxon>Mollusca</taxon>
        <taxon>Gastropoda</taxon>
        <taxon>Caenogastropoda</taxon>
        <taxon>Sorbeoconcha</taxon>
        <taxon>Cerithioidea</taxon>
        <taxon>Batillariidae</taxon>
        <taxon>Batillaria</taxon>
    </lineage>
</organism>
<dbReference type="Proteomes" id="UP001519460">
    <property type="component" value="Unassembled WGS sequence"/>
</dbReference>
<accession>A0ABD0L439</accession>
<gene>
    <name evidence="1" type="ORF">BaRGS_00014476</name>
</gene>